<dbReference type="EMBL" id="CAJOAZ010006537">
    <property type="protein sequence ID" value="CAF4137587.1"/>
    <property type="molecule type" value="Genomic_DNA"/>
</dbReference>
<dbReference type="PANTHER" id="PTHR12096">
    <property type="entry name" value="NUCLEAR PROTEIN SKIP-RELATED"/>
    <property type="match status" value="1"/>
</dbReference>
<evidence type="ECO:0000313" key="6">
    <source>
        <dbReference type="Proteomes" id="UP000663844"/>
    </source>
</evidence>
<comment type="caution">
    <text evidence="5">The sequence shown here is derived from an EMBL/GenBank/DDBJ whole genome shotgun (WGS) entry which is preliminary data.</text>
</comment>
<reference evidence="5" key="1">
    <citation type="submission" date="2021-02" db="EMBL/GenBank/DDBJ databases">
        <authorList>
            <person name="Nowell W R."/>
        </authorList>
    </citation>
    <scope>NUCLEOTIDE SEQUENCE</scope>
</reference>
<dbReference type="Proteomes" id="UP000663844">
    <property type="component" value="Unassembled WGS sequence"/>
</dbReference>
<feature type="region of interest" description="Disordered" evidence="2">
    <location>
        <begin position="383"/>
        <end position="404"/>
    </location>
</feature>
<feature type="transmembrane region" description="Helical" evidence="3">
    <location>
        <begin position="578"/>
        <end position="603"/>
    </location>
</feature>
<accession>A0A819XJ60</accession>
<dbReference type="InterPro" id="IPR017862">
    <property type="entry name" value="SKI-int_prot_SKIP"/>
</dbReference>
<feature type="compositionally biased region" description="Basic and acidic residues" evidence="2">
    <location>
        <begin position="253"/>
        <end position="266"/>
    </location>
</feature>
<feature type="transmembrane region" description="Helical" evidence="3">
    <location>
        <begin position="461"/>
        <end position="482"/>
    </location>
</feature>
<feature type="transmembrane region" description="Helical" evidence="3">
    <location>
        <begin position="411"/>
        <end position="428"/>
    </location>
</feature>
<proteinExistence type="inferred from homology"/>
<comment type="similarity">
    <text evidence="1">Belongs to the SNW family.</text>
</comment>
<dbReference type="Pfam" id="PF02731">
    <property type="entry name" value="SKIP_SNW"/>
    <property type="match status" value="1"/>
</dbReference>
<dbReference type="InterPro" id="IPR004015">
    <property type="entry name" value="SKI-int_prot_SKIP_SNW-dom"/>
</dbReference>
<sequence>MRHIHRQARCRAPHTIKKNCLLQLIQKPTEEELKEKTEKTREALVSSQVSAALPVQYIRYTPSQQGAAFNFGAKQRIIQMVEVQKDPMEPPRFKINKKIPRGPPSCPAPILHSPIRKVTIKEQQNWKISPCISNWKNSKGYTIPLDKRLAADGRGLQSTHINENFAKLAEALYTANSKAHEAVGLRAKVEKQIAKKQKDDREERLRELALRARTDHARIRLTGKGDEQSAERDEIRQERKKERRRAAALQRAGGDKKNRPKERDISEKIALGVQSAIHTGIQYDQRLFNMSAGFNSGLSDDGANNVYDRPWNSSTAVASQIYKPSKTSKDKFEDTKALANATTRFEKEKGFKGASRAAARNGPVQFQHEEDLFSSRDFLKDVRQSGTSGSASSSKRGNADDREKRSSKKRLAIYFLSIPLIYIAANMYPKAVLLYPVAIIRIFNISEPKHVKSTISPMRTYILYNVFVGIVFISIIFVVIFLDQKRKLKGDDSKGIIRQFIDYSLLTLKQFKKTRSITINFILLHALSIFNILVLLWFHMVLQVVFPVRMLSAISLSVITLMIMLIWKPIPSHTYMPYILACIAGFSAAVSKPLVSGLYSHLFADTKEMAFSIFSMRTNLGFLIIYSYSSLLIRISNRENDNESQAKVLTQLVFDYNSEHFAEL</sequence>
<keyword evidence="3" id="KW-0472">Membrane</keyword>
<name>A0A819XJ60_9BILA</name>
<evidence type="ECO:0000256" key="2">
    <source>
        <dbReference type="SAM" id="MobiDB-lite"/>
    </source>
</evidence>
<evidence type="ECO:0000259" key="4">
    <source>
        <dbReference type="Pfam" id="PF02731"/>
    </source>
</evidence>
<gene>
    <name evidence="5" type="ORF">OXD698_LOCUS37364</name>
</gene>
<feature type="transmembrane region" description="Helical" evidence="3">
    <location>
        <begin position="544"/>
        <end position="566"/>
    </location>
</feature>
<dbReference type="GO" id="GO:0005681">
    <property type="term" value="C:spliceosomal complex"/>
    <property type="evidence" value="ECO:0007669"/>
    <property type="project" value="InterPro"/>
</dbReference>
<dbReference type="AlphaFoldDB" id="A0A819XJ60"/>
<keyword evidence="3" id="KW-0812">Transmembrane</keyword>
<organism evidence="5 6">
    <name type="scientific">Adineta steineri</name>
    <dbReference type="NCBI Taxonomy" id="433720"/>
    <lineage>
        <taxon>Eukaryota</taxon>
        <taxon>Metazoa</taxon>
        <taxon>Spiralia</taxon>
        <taxon>Gnathifera</taxon>
        <taxon>Rotifera</taxon>
        <taxon>Eurotatoria</taxon>
        <taxon>Bdelloidea</taxon>
        <taxon>Adinetida</taxon>
        <taxon>Adinetidae</taxon>
        <taxon>Adineta</taxon>
    </lineage>
</organism>
<evidence type="ECO:0000313" key="5">
    <source>
        <dbReference type="EMBL" id="CAF4137587.1"/>
    </source>
</evidence>
<feature type="transmembrane region" description="Helical" evidence="3">
    <location>
        <begin position="517"/>
        <end position="538"/>
    </location>
</feature>
<feature type="transmembrane region" description="Helical" evidence="3">
    <location>
        <begin position="609"/>
        <end position="628"/>
    </location>
</feature>
<feature type="compositionally biased region" description="Low complexity" evidence="2">
    <location>
        <begin position="385"/>
        <end position="394"/>
    </location>
</feature>
<dbReference type="GO" id="GO:0000398">
    <property type="term" value="P:mRNA splicing, via spliceosome"/>
    <property type="evidence" value="ECO:0007669"/>
    <property type="project" value="InterPro"/>
</dbReference>
<feature type="domain" description="SKI-interacting protein SKIP SNW" evidence="4">
    <location>
        <begin position="56"/>
        <end position="215"/>
    </location>
</feature>
<protein>
    <recommendedName>
        <fullName evidence="4">SKI-interacting protein SKIP SNW domain-containing protein</fullName>
    </recommendedName>
</protein>
<evidence type="ECO:0000256" key="1">
    <source>
        <dbReference type="ARBA" id="ARBA00010197"/>
    </source>
</evidence>
<feature type="region of interest" description="Disordered" evidence="2">
    <location>
        <begin position="216"/>
        <end position="266"/>
    </location>
</feature>
<keyword evidence="3" id="KW-1133">Transmembrane helix</keyword>
<evidence type="ECO:0000256" key="3">
    <source>
        <dbReference type="SAM" id="Phobius"/>
    </source>
</evidence>
<feature type="compositionally biased region" description="Basic and acidic residues" evidence="2">
    <location>
        <begin position="216"/>
        <end position="240"/>
    </location>
</feature>